<evidence type="ECO:0000256" key="2">
    <source>
        <dbReference type="ARBA" id="ARBA00022723"/>
    </source>
</evidence>
<name>A0A5E4PX79_9NEOP</name>
<protein>
    <recommendedName>
        <fullName evidence="3">DDE Tnp4 domain-containing protein</fullName>
    </recommendedName>
</protein>
<dbReference type="InterPro" id="IPR027806">
    <property type="entry name" value="HARBI1_dom"/>
</dbReference>
<evidence type="ECO:0000313" key="5">
    <source>
        <dbReference type="Proteomes" id="UP000324832"/>
    </source>
</evidence>
<sequence>MTPLLNPSPNAEKRYDEAHLKTRNTVERTFGVWKRRFPCLSQKLRLNFFERAMNIIPFPQLEHTSKAVLGGSAVNRPVAIVGISNANIQAIPLNINRRIVIVWATRLDNIEEIIDVYRREAIACPHTSPLIFNAWHSGVVMVLEF</sequence>
<dbReference type="EMBL" id="FZQP02000837">
    <property type="protein sequence ID" value="VVC90610.1"/>
    <property type="molecule type" value="Genomic_DNA"/>
</dbReference>
<keyword evidence="2" id="KW-0479">Metal-binding</keyword>
<keyword evidence="5" id="KW-1185">Reference proteome</keyword>
<evidence type="ECO:0000256" key="1">
    <source>
        <dbReference type="ARBA" id="ARBA00001968"/>
    </source>
</evidence>
<evidence type="ECO:0000259" key="3">
    <source>
        <dbReference type="Pfam" id="PF13359"/>
    </source>
</evidence>
<feature type="domain" description="DDE Tnp4" evidence="3">
    <location>
        <begin position="9"/>
        <end position="56"/>
    </location>
</feature>
<comment type="cofactor">
    <cofactor evidence="1">
        <name>a divalent metal cation</name>
        <dbReference type="ChEBI" id="CHEBI:60240"/>
    </cofactor>
</comment>
<dbReference type="GO" id="GO:0046872">
    <property type="term" value="F:metal ion binding"/>
    <property type="evidence" value="ECO:0007669"/>
    <property type="project" value="UniProtKB-KW"/>
</dbReference>
<dbReference type="Pfam" id="PF13359">
    <property type="entry name" value="DDE_Tnp_4"/>
    <property type="match status" value="1"/>
</dbReference>
<organism evidence="4 5">
    <name type="scientific">Leptidea sinapis</name>
    <dbReference type="NCBI Taxonomy" id="189913"/>
    <lineage>
        <taxon>Eukaryota</taxon>
        <taxon>Metazoa</taxon>
        <taxon>Ecdysozoa</taxon>
        <taxon>Arthropoda</taxon>
        <taxon>Hexapoda</taxon>
        <taxon>Insecta</taxon>
        <taxon>Pterygota</taxon>
        <taxon>Neoptera</taxon>
        <taxon>Endopterygota</taxon>
        <taxon>Lepidoptera</taxon>
        <taxon>Glossata</taxon>
        <taxon>Ditrysia</taxon>
        <taxon>Papilionoidea</taxon>
        <taxon>Pieridae</taxon>
        <taxon>Dismorphiinae</taxon>
        <taxon>Leptidea</taxon>
    </lineage>
</organism>
<reference evidence="4 5" key="1">
    <citation type="submission" date="2017-07" db="EMBL/GenBank/DDBJ databases">
        <authorList>
            <person name="Talla V."/>
            <person name="Backstrom N."/>
        </authorList>
    </citation>
    <scope>NUCLEOTIDE SEQUENCE [LARGE SCALE GENOMIC DNA]</scope>
</reference>
<gene>
    <name evidence="4" type="ORF">LSINAPIS_LOCUS3481</name>
</gene>
<accession>A0A5E4PX79</accession>
<dbReference type="Proteomes" id="UP000324832">
    <property type="component" value="Unassembled WGS sequence"/>
</dbReference>
<evidence type="ECO:0000313" key="4">
    <source>
        <dbReference type="EMBL" id="VVC90610.1"/>
    </source>
</evidence>
<dbReference type="AlphaFoldDB" id="A0A5E4PX79"/>
<proteinExistence type="predicted"/>